<dbReference type="PROSITE" id="PS51259">
    <property type="entry name" value="MHD2"/>
    <property type="match status" value="1"/>
</dbReference>
<feature type="domain" description="MHD2" evidence="3">
    <location>
        <begin position="1735"/>
        <end position="1852"/>
    </location>
</feature>
<dbReference type="InterPro" id="IPR035892">
    <property type="entry name" value="C2_domain_sf"/>
</dbReference>
<evidence type="ECO:0000259" key="3">
    <source>
        <dbReference type="PROSITE" id="PS51259"/>
    </source>
</evidence>
<dbReference type="GeneID" id="25901059"/>
<feature type="compositionally biased region" description="Polar residues" evidence="1">
    <location>
        <begin position="1915"/>
        <end position="1938"/>
    </location>
</feature>
<dbReference type="PANTHER" id="PTHR47263">
    <property type="entry name" value="ADENYLATE CYCLASE ACTIVATION PROTEIN GIT1"/>
    <property type="match status" value="1"/>
</dbReference>
<evidence type="ECO:0008006" key="6">
    <source>
        <dbReference type="Google" id="ProtNLM"/>
    </source>
</evidence>
<dbReference type="Gene3D" id="1.20.58.1100">
    <property type="match status" value="1"/>
</dbReference>
<feature type="compositionally biased region" description="Basic and acidic residues" evidence="1">
    <location>
        <begin position="869"/>
        <end position="886"/>
    </location>
</feature>
<organism evidence="4 5">
    <name type="scientific">Sphaeroforma arctica JP610</name>
    <dbReference type="NCBI Taxonomy" id="667725"/>
    <lineage>
        <taxon>Eukaryota</taxon>
        <taxon>Ichthyosporea</taxon>
        <taxon>Ichthyophonida</taxon>
        <taxon>Sphaeroforma</taxon>
    </lineage>
</organism>
<dbReference type="InterPro" id="IPR010439">
    <property type="entry name" value="MUN_dom"/>
</dbReference>
<evidence type="ECO:0000313" key="5">
    <source>
        <dbReference type="Proteomes" id="UP000054560"/>
    </source>
</evidence>
<feature type="region of interest" description="Disordered" evidence="1">
    <location>
        <begin position="1014"/>
        <end position="1035"/>
    </location>
</feature>
<dbReference type="InterPro" id="IPR014772">
    <property type="entry name" value="Munc13_dom-2"/>
</dbReference>
<dbReference type="Pfam" id="PF06292">
    <property type="entry name" value="MUN"/>
    <property type="match status" value="1"/>
</dbReference>
<dbReference type="PROSITE" id="PS51258">
    <property type="entry name" value="MHD1"/>
    <property type="match status" value="1"/>
</dbReference>
<feature type="region of interest" description="Disordered" evidence="1">
    <location>
        <begin position="1"/>
        <end position="49"/>
    </location>
</feature>
<dbReference type="PANTHER" id="PTHR47263:SF1">
    <property type="entry name" value="C2 DOMAIN PROTEIN (AFU_ORTHOLOGUE AFUA_7G02350)"/>
    <property type="match status" value="1"/>
</dbReference>
<dbReference type="Gene3D" id="1.10.357.50">
    <property type="match status" value="1"/>
</dbReference>
<feature type="compositionally biased region" description="Basic and acidic residues" evidence="1">
    <location>
        <begin position="1887"/>
        <end position="1914"/>
    </location>
</feature>
<dbReference type="InterPro" id="IPR014770">
    <property type="entry name" value="Munc13_1"/>
</dbReference>
<protein>
    <recommendedName>
        <fullName evidence="6">PH domain-containing protein</fullName>
    </recommendedName>
</protein>
<evidence type="ECO:0000259" key="2">
    <source>
        <dbReference type="PROSITE" id="PS51258"/>
    </source>
</evidence>
<name>A0A0L0GG87_9EUKA</name>
<gene>
    <name evidence="4" type="ORF">SARC_00555</name>
</gene>
<feature type="region of interest" description="Disordered" evidence="1">
    <location>
        <begin position="1887"/>
        <end position="1946"/>
    </location>
</feature>
<evidence type="ECO:0000313" key="4">
    <source>
        <dbReference type="EMBL" id="KNC87313.1"/>
    </source>
</evidence>
<dbReference type="RefSeq" id="XP_014161215.1">
    <property type="nucleotide sequence ID" value="XM_014305740.1"/>
</dbReference>
<dbReference type="OrthoDB" id="2345229at2759"/>
<accession>A0A0L0GG87</accession>
<dbReference type="SUPFAM" id="SSF49562">
    <property type="entry name" value="C2 domain (Calcium/lipid-binding domain, CaLB)"/>
    <property type="match status" value="1"/>
</dbReference>
<keyword evidence="5" id="KW-1185">Reference proteome</keyword>
<feature type="region of interest" description="Disordered" evidence="1">
    <location>
        <begin position="1998"/>
        <end position="2026"/>
    </location>
</feature>
<reference evidence="4 5" key="1">
    <citation type="submission" date="2011-02" db="EMBL/GenBank/DDBJ databases">
        <title>The Genome Sequence of Sphaeroforma arctica JP610.</title>
        <authorList>
            <consortium name="The Broad Institute Genome Sequencing Platform"/>
            <person name="Russ C."/>
            <person name="Cuomo C."/>
            <person name="Young S.K."/>
            <person name="Zeng Q."/>
            <person name="Gargeya S."/>
            <person name="Alvarado L."/>
            <person name="Berlin A."/>
            <person name="Chapman S.B."/>
            <person name="Chen Z."/>
            <person name="Freedman E."/>
            <person name="Gellesch M."/>
            <person name="Goldberg J."/>
            <person name="Griggs A."/>
            <person name="Gujja S."/>
            <person name="Heilman E."/>
            <person name="Heiman D."/>
            <person name="Howarth C."/>
            <person name="Mehta T."/>
            <person name="Neiman D."/>
            <person name="Pearson M."/>
            <person name="Roberts A."/>
            <person name="Saif S."/>
            <person name="Shea T."/>
            <person name="Shenoy N."/>
            <person name="Sisk P."/>
            <person name="Stolte C."/>
            <person name="Sykes S."/>
            <person name="White J."/>
            <person name="Yandava C."/>
            <person name="Burger G."/>
            <person name="Gray M.W."/>
            <person name="Holland P.W.H."/>
            <person name="King N."/>
            <person name="Lang F.B.F."/>
            <person name="Roger A.J."/>
            <person name="Ruiz-Trillo I."/>
            <person name="Haas B."/>
            <person name="Nusbaum C."/>
            <person name="Birren B."/>
        </authorList>
    </citation>
    <scope>NUCLEOTIDE SEQUENCE [LARGE SCALE GENOMIC DNA]</scope>
    <source>
        <strain evidence="4 5">JP610</strain>
    </source>
</reference>
<feature type="region of interest" description="Disordered" evidence="1">
    <location>
        <begin position="842"/>
        <end position="904"/>
    </location>
</feature>
<feature type="compositionally biased region" description="Polar residues" evidence="1">
    <location>
        <begin position="18"/>
        <end position="35"/>
    </location>
</feature>
<proteinExistence type="predicted"/>
<dbReference type="EMBL" id="KQ241614">
    <property type="protein sequence ID" value="KNC87313.1"/>
    <property type="molecule type" value="Genomic_DNA"/>
</dbReference>
<evidence type="ECO:0000256" key="1">
    <source>
        <dbReference type="SAM" id="MobiDB-lite"/>
    </source>
</evidence>
<dbReference type="InterPro" id="IPR052811">
    <property type="entry name" value="Glucose_resp_signaling"/>
</dbReference>
<dbReference type="Proteomes" id="UP000054560">
    <property type="component" value="Unassembled WGS sequence"/>
</dbReference>
<feature type="domain" description="MHD1" evidence="2">
    <location>
        <begin position="1469"/>
        <end position="1588"/>
    </location>
</feature>
<sequence>MSNPTINVRKPSEDGQIGSATMDTRTEEGTLSPTVSFKVEGDGDTSGTAAMEDPEAALVKRRKSQFVASLAANPSVNNRLSEVSADKSNTLSTSPSVVRRGTVQLATMQAPNSGEGGTTVSDNLKKEIYKRKQSMATLAPQDILGLGMSAALAASAAQKAKQHEVKAVAPTETEVRVTMPDESVEVFKVPSDIQTVELCAQARERHSASTPSKTVDGNLFIILKAPTKPPRKLFDDELPLLALSKIYKMMNEEHPGLYSRDTIILALQAEKAEVMISIHLSKVNRALFSVPRDITALEMVEKARVKYNRQNDLPDDKVIPLAIEVSAPGKNDKRLDPNEILVEVTAEIKRKNAYINPERVRFSIVEKGDNVGLSMRLREMSQVFNGTEEDMALYQNLVAACVCCPELAIQKQIDESFQNEYSNRRSTIHAIGIRLNFADIDILKDLCMDKATALTHDMEESEMDDISYFDYENPEVPKRFLSRLLTTYNTNFLSKNAGKLVMLEETNRNDFVKIYEKTIWKVMDEERHEAEQAQHRHTMDEVDKENWRKLIEDLREHQMSHFNTWMDEFRALMVVMVLQIVEARKQWIDQDNHPYYYPECLTEESYQTWKGLENAEIDLIERHIKSNGLDYINMVARDELVHEAMVVPDIEPLAPFTAILHLTVLELENAKKCKSPYVQIRIRNTKLRTDTVEYDSAGKRATWSGDDALEFIADDAAAPMELQVYEETEGVESSFRKLLGKLSMPIHEVMRMNADALETDTRWFDLFPIGRVRMRVECLCEPMVTGLYKSGNTDVYFDESWHARYLVASQIGGQVSFDFFAPDSQTVKAVLTNNERTASPLAKTVSPLEVPQETALSAGETKAPLVKSKSKDGESAKSETSDDTVLKRGNLQVQKHNKEGKGTKIDKDVDYSEAELSGLGVVLKLTSRQLIVKYSNNQTVVCDLKDLQIVSSKRFWKDNFLNLQTKDDGKLKLKTDNKVVRDEWYDAILKAQNDLSANITARTGTIRRILNKAQNRDTEADEEAAANAEEEKQNMNRKKSMAALVGLSNSIAVGFGTEDLDANAAEREQLEARRTKHRRVLLRDFYVEKHKPTKGDILPTLKIFAENDCIVLRSPSEAICDEWLEILSTMAVATREYRLSLCTESQTQLALQQWQAKLANADDGTDTRRFLELHVEMLGVLLKRRQDHGKCPTHMIADAHAKLDYDVASSRVMNFLHEAFLSSTGMWLFIRFSSYFGIRETQRRFVVVEFLTQKMYDEAMSDALRTNLYHDLLVKMLTIIDAESQSHLHSDQIGEIYDKSGMTATTREKERFAETMARIESLNRSHLAKYKDWFPYAKGGLTQTLQMLKLVESVRWNTGVGLEDMSTVRAEPSIDARLNRRLRKLLTKGVEDRVGRHESVQFAENDENFIHTPGMTGELINFVFAELQEDQSFFSVVFDPYMEYIPFITKQYVYALRPGVVAILNNPDVPDYEQFEIYFKLKRIGDTYDKRSLASVLIMYLDLVDRWMKKVSAQTKDWTERAIKQDQFTPVQEDSLHSSSVLDMFCYLTDSYEFIENLEWPEPQTRMSLYGWYGKLLCNTIELYFDQMYSVCEKNFIGTAGQSAALNKRVWDQRFFTIVNDLEMVIEHHKKMYIGIRHDYETHLSVSMPKASHSELVHIAAEKLSFFGESFRNCSDVRGKILGRILRTMQSQVWKGVLCMFEIELREFGGLITSTTAVEMNTQLGKSGDLDTEVENLLAPTIKFLDARLSILGTHCHPSVFLSVLKTLWSMILKNITTACCPRNKKVAWSLSTQMSMRRFTIITHGIQVLMDFFFADGDGLPKEELRNEAMVEANDTMARCCASTRELITTFNNSATTKVEKNDIEWVLHTRTKDDLAVRVTRQLERKRAQEQEAIRRKASAEREAKRRLEQANRSRGTSDSSQYKVGSTGSKNSSENVSKEPAGTLATASVLAKRASGMDTHHNLASHRKEQQQRSTLATGIASGFAQFLQEFNEAIHSSSSDDEEAKPPPRQTPRQTPMNYYHR</sequence>